<dbReference type="EMBL" id="RCHS01002370">
    <property type="protein sequence ID" value="RMX47836.1"/>
    <property type="molecule type" value="Genomic_DNA"/>
</dbReference>
<dbReference type="Proteomes" id="UP000275408">
    <property type="component" value="Unassembled WGS sequence"/>
</dbReference>
<organism evidence="1 2">
    <name type="scientific">Pocillopora damicornis</name>
    <name type="common">Cauliflower coral</name>
    <name type="synonym">Millepora damicornis</name>
    <dbReference type="NCBI Taxonomy" id="46731"/>
    <lineage>
        <taxon>Eukaryota</taxon>
        <taxon>Metazoa</taxon>
        <taxon>Cnidaria</taxon>
        <taxon>Anthozoa</taxon>
        <taxon>Hexacorallia</taxon>
        <taxon>Scleractinia</taxon>
        <taxon>Astrocoeniina</taxon>
        <taxon>Pocilloporidae</taxon>
        <taxon>Pocillopora</taxon>
    </lineage>
</organism>
<evidence type="ECO:0000313" key="2">
    <source>
        <dbReference type="Proteomes" id="UP000275408"/>
    </source>
</evidence>
<keyword evidence="2" id="KW-1185">Reference proteome</keyword>
<comment type="caution">
    <text evidence="1">The sequence shown here is derived from an EMBL/GenBank/DDBJ whole genome shotgun (WGS) entry which is preliminary data.</text>
</comment>
<proteinExistence type="predicted"/>
<evidence type="ECO:0000313" key="1">
    <source>
        <dbReference type="EMBL" id="RMX47836.1"/>
    </source>
</evidence>
<sequence length="149" mass="17211">MENLERPELITEAKRLGLRGYSRLRKLDLLELIKGSSNKVRSILNQKFPDIDAPRREIEEMLGLRRLGLTETEMGDKGKDFVKGYTPSTLPHQFVAIESAIILKGFLRQFEIKGVGAYNHERCMEKAKPEFLRLMGKNRQKKVKQIDPD</sequence>
<accession>A0A3M6U2L8</accession>
<protein>
    <recommendedName>
        <fullName evidence="3">Rho termination factor N-terminal domain-containing protein</fullName>
    </recommendedName>
</protein>
<reference evidence="1 2" key="1">
    <citation type="journal article" date="2018" name="Sci. Rep.">
        <title>Comparative analysis of the Pocillopora damicornis genome highlights role of immune system in coral evolution.</title>
        <authorList>
            <person name="Cunning R."/>
            <person name="Bay R.A."/>
            <person name="Gillette P."/>
            <person name="Baker A.C."/>
            <person name="Traylor-Knowles N."/>
        </authorList>
    </citation>
    <scope>NUCLEOTIDE SEQUENCE [LARGE SCALE GENOMIC DNA]</scope>
    <source>
        <strain evidence="1">RSMAS</strain>
        <tissue evidence="1">Whole animal</tissue>
    </source>
</reference>
<gene>
    <name evidence="1" type="ORF">pdam_00008547</name>
</gene>
<evidence type="ECO:0008006" key="3">
    <source>
        <dbReference type="Google" id="ProtNLM"/>
    </source>
</evidence>
<name>A0A3M6U2L8_POCDA</name>
<dbReference type="AlphaFoldDB" id="A0A3M6U2L8"/>